<evidence type="ECO:0000313" key="5">
    <source>
        <dbReference type="Proteomes" id="UP000617531"/>
    </source>
</evidence>
<reference evidence="4" key="2">
    <citation type="submission" date="2020-09" db="EMBL/GenBank/DDBJ databases">
        <authorList>
            <person name="Sun Q."/>
            <person name="Zhou Y."/>
        </authorList>
    </citation>
    <scope>NUCLEOTIDE SEQUENCE</scope>
    <source>
        <strain evidence="4">CGMCC 1.16548</strain>
    </source>
</reference>
<dbReference type="InterPro" id="IPR001967">
    <property type="entry name" value="Peptidase_S11_N"/>
</dbReference>
<dbReference type="Proteomes" id="UP000617531">
    <property type="component" value="Unassembled WGS sequence"/>
</dbReference>
<evidence type="ECO:0000256" key="1">
    <source>
        <dbReference type="SAM" id="MobiDB-lite"/>
    </source>
</evidence>
<dbReference type="Pfam" id="PF00768">
    <property type="entry name" value="Peptidase_S11"/>
    <property type="match status" value="1"/>
</dbReference>
<dbReference type="SUPFAM" id="SSF56601">
    <property type="entry name" value="beta-lactamase/transpeptidase-like"/>
    <property type="match status" value="1"/>
</dbReference>
<dbReference type="GO" id="GO:0009002">
    <property type="term" value="F:serine-type D-Ala-D-Ala carboxypeptidase activity"/>
    <property type="evidence" value="ECO:0007669"/>
    <property type="project" value="InterPro"/>
</dbReference>
<keyword evidence="5" id="KW-1185">Reference proteome</keyword>
<dbReference type="Gene3D" id="3.40.710.10">
    <property type="entry name" value="DD-peptidase/beta-lactamase superfamily"/>
    <property type="match status" value="1"/>
</dbReference>
<dbReference type="EMBL" id="BNAI01000003">
    <property type="protein sequence ID" value="GHF17048.1"/>
    <property type="molecule type" value="Genomic_DNA"/>
</dbReference>
<keyword evidence="2" id="KW-1133">Transmembrane helix</keyword>
<keyword evidence="2" id="KW-0812">Transmembrane</keyword>
<feature type="region of interest" description="Disordered" evidence="1">
    <location>
        <begin position="13"/>
        <end position="38"/>
    </location>
</feature>
<feature type="transmembrane region" description="Helical" evidence="2">
    <location>
        <begin position="43"/>
        <end position="64"/>
    </location>
</feature>
<feature type="compositionally biased region" description="Pro residues" evidence="1">
    <location>
        <begin position="20"/>
        <end position="30"/>
    </location>
</feature>
<dbReference type="GO" id="GO:0006508">
    <property type="term" value="P:proteolysis"/>
    <property type="evidence" value="ECO:0007669"/>
    <property type="project" value="InterPro"/>
</dbReference>
<protein>
    <recommendedName>
        <fullName evidence="3">Peptidase S11 D-alanyl-D-alanine carboxypeptidase A N-terminal domain-containing protein</fullName>
    </recommendedName>
</protein>
<evidence type="ECO:0000259" key="3">
    <source>
        <dbReference type="Pfam" id="PF00768"/>
    </source>
</evidence>
<comment type="caution">
    <text evidence="4">The sequence shown here is derived from an EMBL/GenBank/DDBJ whole genome shotgun (WGS) entry which is preliminary data.</text>
</comment>
<dbReference type="AlphaFoldDB" id="A0A8J3M1B2"/>
<accession>A0A8J3M1B2</accession>
<sequence length="449" mass="46398">MGPRDGISQLTELMRYEPVTPTPVGPPPVDPARRRRQRRRRTTIALIVTFAILASSGGYAAYALTAPIGTATLDAEAPYVDAPPLAPIALPVDGAYAVSIAGADDYLGATASGIWASGGGDGVRPIASISKLITALVVLDAKPLADASDPGPTLTFDRADHALYDKYYVLGATIAAMPTGSSMTLHDALEAMLIVSACNYAEAVSTWAYGSQSAFLRATKNWLAANGLTSTTIVEPTGIDPRNTSTPADLVALAKIAMANPAIAQIVGMTTLNVPSIPAALNTNDLLGVDGITGLKTGTLEESGSNLLFSSTLDVGTSQPLSIVGVILGGYTHDSVNGEVRALLRSIQAGFQTVTLGEAGQLIGTYSTPWGESADIVLGASTSLLIWSDTEIDVSFTATSLTTGSDGDTVGSVTWTAGPDTVTAPLVLDGTIEPPDAWWRLTHPFDLGE</sequence>
<gene>
    <name evidence="4" type="ORF">GCM10011600_17250</name>
</gene>
<dbReference type="RefSeq" id="WP_191283093.1">
    <property type="nucleotide sequence ID" value="NZ_BNAI01000003.1"/>
</dbReference>
<keyword evidence="2" id="KW-0472">Membrane</keyword>
<reference evidence="4" key="1">
    <citation type="journal article" date="2014" name="Int. J. Syst. Evol. Microbiol.">
        <title>Complete genome sequence of Corynebacterium casei LMG S-19264T (=DSM 44701T), isolated from a smear-ripened cheese.</title>
        <authorList>
            <consortium name="US DOE Joint Genome Institute (JGI-PGF)"/>
            <person name="Walter F."/>
            <person name="Albersmeier A."/>
            <person name="Kalinowski J."/>
            <person name="Ruckert C."/>
        </authorList>
    </citation>
    <scope>NUCLEOTIDE SEQUENCE</scope>
    <source>
        <strain evidence="4">CGMCC 1.16548</strain>
    </source>
</reference>
<feature type="domain" description="Peptidase S11 D-alanyl-D-alanine carboxypeptidase A N-terminal" evidence="3">
    <location>
        <begin position="116"/>
        <end position="312"/>
    </location>
</feature>
<name>A0A8J3M1B2_9MICO</name>
<organism evidence="4 5">
    <name type="scientific">Pseudolysinimonas yzui</name>
    <dbReference type="NCBI Taxonomy" id="2708254"/>
    <lineage>
        <taxon>Bacteria</taxon>
        <taxon>Bacillati</taxon>
        <taxon>Actinomycetota</taxon>
        <taxon>Actinomycetes</taxon>
        <taxon>Micrococcales</taxon>
        <taxon>Microbacteriaceae</taxon>
        <taxon>Pseudolysinimonas</taxon>
    </lineage>
</organism>
<proteinExistence type="predicted"/>
<evidence type="ECO:0000313" key="4">
    <source>
        <dbReference type="EMBL" id="GHF17048.1"/>
    </source>
</evidence>
<evidence type="ECO:0000256" key="2">
    <source>
        <dbReference type="SAM" id="Phobius"/>
    </source>
</evidence>
<dbReference type="InterPro" id="IPR012338">
    <property type="entry name" value="Beta-lactam/transpept-like"/>
</dbReference>